<proteinExistence type="predicted"/>
<evidence type="ECO:0000313" key="2">
    <source>
        <dbReference type="EMBL" id="KTD57516.1"/>
    </source>
</evidence>
<reference evidence="2 3" key="1">
    <citation type="submission" date="2015-11" db="EMBL/GenBank/DDBJ databases">
        <title>Genomic analysis of 38 Legionella species identifies large and diverse effector repertoires.</title>
        <authorList>
            <person name="Burstein D."/>
            <person name="Amaro F."/>
            <person name="Zusman T."/>
            <person name="Lifshitz Z."/>
            <person name="Cohen O."/>
            <person name="Gilbert J.A."/>
            <person name="Pupko T."/>
            <person name="Shuman H.A."/>
            <person name="Segal G."/>
        </authorList>
    </citation>
    <scope>NUCLEOTIDE SEQUENCE [LARGE SCALE GENOMIC DNA]</scope>
    <source>
        <strain evidence="2 3">ATCC 49655</strain>
    </source>
</reference>
<comment type="caution">
    <text evidence="2">The sequence shown here is derived from an EMBL/GenBank/DDBJ whole genome shotgun (WGS) entry which is preliminary data.</text>
</comment>
<dbReference type="RefSeq" id="WP_018578322.1">
    <property type="nucleotide sequence ID" value="NZ_KB892434.1"/>
</dbReference>
<dbReference type="eggNOG" id="ENOG5031DST">
    <property type="taxonomic scope" value="Bacteria"/>
</dbReference>
<sequence length="276" mass="30480">MTIFIKAAKTLILRCLDQSMKESSAADQGWFGGLRNADLSEKQRNLTLKLRRAVEDYASDESDKKNLENLKELVLGIDTEVEKIRKEAAYTRGHLNDTLTKINSDLDRFCNVLSGLSYKLIDIPSDDDPFHILCAHSAFYFGENIFTPTEDGVLTKAFTAVGGASTVEIREKKEACLLLHLTACEKKLLAIKDGYEDARKEAVLLEIQAIQRDNAKICVGSQVSSAIPVSVGFFATAQVSTPTIKPSRGRLEVSMQNAINEIDPTNSILKQSSFAM</sequence>
<keyword evidence="3" id="KW-1185">Reference proteome</keyword>
<feature type="coiled-coil region" evidence="1">
    <location>
        <begin position="36"/>
        <end position="87"/>
    </location>
</feature>
<evidence type="ECO:0000256" key="1">
    <source>
        <dbReference type="SAM" id="Coils"/>
    </source>
</evidence>
<evidence type="ECO:0000313" key="3">
    <source>
        <dbReference type="Proteomes" id="UP000054600"/>
    </source>
</evidence>
<dbReference type="Proteomes" id="UP000054600">
    <property type="component" value="Unassembled WGS sequence"/>
</dbReference>
<protein>
    <submittedName>
        <fullName evidence="2">Coiled-coil protein</fullName>
    </submittedName>
</protein>
<dbReference type="PATRIC" id="fig|1122169.6.peg.2707"/>
<organism evidence="2 3">
    <name type="scientific">Legionella shakespearei DSM 23087</name>
    <dbReference type="NCBI Taxonomy" id="1122169"/>
    <lineage>
        <taxon>Bacteria</taxon>
        <taxon>Pseudomonadati</taxon>
        <taxon>Pseudomonadota</taxon>
        <taxon>Gammaproteobacteria</taxon>
        <taxon>Legionellales</taxon>
        <taxon>Legionellaceae</taxon>
        <taxon>Legionella</taxon>
    </lineage>
</organism>
<dbReference type="EMBL" id="LNYW01000066">
    <property type="protein sequence ID" value="KTD57516.1"/>
    <property type="molecule type" value="Genomic_DNA"/>
</dbReference>
<keyword evidence="1" id="KW-0175">Coiled coil</keyword>
<gene>
    <name evidence="2" type="ORF">Lsha_2357</name>
</gene>
<name>A0A0W0YKS2_9GAMM</name>
<dbReference type="OrthoDB" id="5648648at2"/>
<dbReference type="AlphaFoldDB" id="A0A0W0YKS2"/>
<accession>A0A0W0YKS2</accession>